<evidence type="ECO:0000256" key="1">
    <source>
        <dbReference type="ARBA" id="ARBA00004651"/>
    </source>
</evidence>
<dbReference type="InterPro" id="IPR001851">
    <property type="entry name" value="ABC_transp_permease"/>
</dbReference>
<accession>A0A1G6HPJ3</accession>
<dbReference type="GO" id="GO:0015658">
    <property type="term" value="F:branched-chain amino acid transmembrane transporter activity"/>
    <property type="evidence" value="ECO:0007669"/>
    <property type="project" value="InterPro"/>
</dbReference>
<evidence type="ECO:0000313" key="9">
    <source>
        <dbReference type="Proteomes" id="UP000199086"/>
    </source>
</evidence>
<dbReference type="EMBL" id="FMYF01000012">
    <property type="protein sequence ID" value="SDB96199.1"/>
    <property type="molecule type" value="Genomic_DNA"/>
</dbReference>
<gene>
    <name evidence="8" type="ORF">GA0111570_1125</name>
</gene>
<evidence type="ECO:0000256" key="7">
    <source>
        <dbReference type="SAM" id="Phobius"/>
    </source>
</evidence>
<dbReference type="AlphaFoldDB" id="A0A1G6HPJ3"/>
<dbReference type="STRING" id="1577474.GA0111570_1125"/>
<feature type="transmembrane region" description="Helical" evidence="7">
    <location>
        <begin position="341"/>
        <end position="364"/>
    </location>
</feature>
<evidence type="ECO:0000256" key="6">
    <source>
        <dbReference type="SAM" id="MobiDB-lite"/>
    </source>
</evidence>
<dbReference type="GO" id="GO:0005886">
    <property type="term" value="C:plasma membrane"/>
    <property type="evidence" value="ECO:0007669"/>
    <property type="project" value="UniProtKB-SubCell"/>
</dbReference>
<proteinExistence type="predicted"/>
<dbReference type="RefSeq" id="WP_139283271.1">
    <property type="nucleotide sequence ID" value="NZ_FMYF01000012.1"/>
</dbReference>
<feature type="compositionally biased region" description="Basic and acidic residues" evidence="6">
    <location>
        <begin position="1"/>
        <end position="11"/>
    </location>
</feature>
<feature type="transmembrane region" description="Helical" evidence="7">
    <location>
        <begin position="305"/>
        <end position="321"/>
    </location>
</feature>
<sequence length="394" mass="40712">MTLTRTAERDGTTGPTPGTDGSTGQAAASTTTAPPAPSRTPRRWAAVALVVVALVAVAVTPLLVPDEKLRIYSMAGVYAIVAIGLTLQTGRTGQFTMAMPALMGFGAYATAWFGGTLGLPLPVYVLLALIAGLALGAVSGLLSLRLGGDALAITTLGLLMLGQYIFYEAKGFTGGENGVSARGVSTAIGPVDLADLGGLTRPQSMFWLVWGTVLVVAWLGVWAEKHRPGRAMQAIHDSEHAAEAVGIDVRSHKVQVGALGGAAAALGGVLYALLQQFVAPTAWDIPLAMLLFSMIVIGGLGRVSGAVLGAFVIWMLQQFIVDQAQSPLLSAIIKSTDSGPGLISVGAFNLLMSGLTIIVVLLVLPKGLMSLVDRLVAVASSRLRRRPPRQAADS</sequence>
<feature type="transmembrane region" description="Helical" evidence="7">
    <location>
        <begin position="44"/>
        <end position="63"/>
    </location>
</feature>
<comment type="subcellular location">
    <subcellularLocation>
        <location evidence="1">Cell membrane</location>
        <topology evidence="1">Multi-pass membrane protein</topology>
    </subcellularLocation>
</comment>
<feature type="transmembrane region" description="Helical" evidence="7">
    <location>
        <begin position="121"/>
        <end position="143"/>
    </location>
</feature>
<dbReference type="Pfam" id="PF02653">
    <property type="entry name" value="BPD_transp_2"/>
    <property type="match status" value="1"/>
</dbReference>
<dbReference type="InterPro" id="IPR043428">
    <property type="entry name" value="LivM-like"/>
</dbReference>
<keyword evidence="5 7" id="KW-0472">Membrane</keyword>
<dbReference type="OrthoDB" id="9814461at2"/>
<reference evidence="8 9" key="1">
    <citation type="submission" date="2016-06" db="EMBL/GenBank/DDBJ databases">
        <authorList>
            <person name="Olsen C.W."/>
            <person name="Carey S."/>
            <person name="Hinshaw L."/>
            <person name="Karasin A.I."/>
        </authorList>
    </citation>
    <scope>NUCLEOTIDE SEQUENCE [LARGE SCALE GENOMIC DNA]</scope>
    <source>
        <strain evidence="8 9">LZ-22</strain>
    </source>
</reference>
<evidence type="ECO:0000256" key="3">
    <source>
        <dbReference type="ARBA" id="ARBA00022692"/>
    </source>
</evidence>
<evidence type="ECO:0000256" key="2">
    <source>
        <dbReference type="ARBA" id="ARBA00022475"/>
    </source>
</evidence>
<keyword evidence="4 7" id="KW-1133">Transmembrane helix</keyword>
<feature type="transmembrane region" description="Helical" evidence="7">
    <location>
        <begin position="95"/>
        <end position="115"/>
    </location>
</feature>
<organism evidence="8 9">
    <name type="scientific">Raineyella antarctica</name>
    <dbReference type="NCBI Taxonomy" id="1577474"/>
    <lineage>
        <taxon>Bacteria</taxon>
        <taxon>Bacillati</taxon>
        <taxon>Actinomycetota</taxon>
        <taxon>Actinomycetes</taxon>
        <taxon>Propionibacteriales</taxon>
        <taxon>Propionibacteriaceae</taxon>
        <taxon>Raineyella</taxon>
    </lineage>
</organism>
<evidence type="ECO:0000256" key="5">
    <source>
        <dbReference type="ARBA" id="ARBA00023136"/>
    </source>
</evidence>
<keyword evidence="3 7" id="KW-0812">Transmembrane</keyword>
<feature type="transmembrane region" description="Helical" evidence="7">
    <location>
        <begin position="256"/>
        <end position="274"/>
    </location>
</feature>
<name>A0A1G6HPJ3_9ACTN</name>
<feature type="transmembrane region" description="Helical" evidence="7">
    <location>
        <begin position="150"/>
        <end position="167"/>
    </location>
</feature>
<feature type="compositionally biased region" description="Low complexity" evidence="6">
    <location>
        <begin position="12"/>
        <end position="33"/>
    </location>
</feature>
<protein>
    <submittedName>
        <fullName evidence="8">Branched-chain amino acid transport system permease protein</fullName>
    </submittedName>
</protein>
<dbReference type="PANTHER" id="PTHR30482:SF10">
    <property type="entry name" value="HIGH-AFFINITY BRANCHED-CHAIN AMINO ACID TRANSPORT PROTEIN BRAE"/>
    <property type="match status" value="1"/>
</dbReference>
<dbReference type="Proteomes" id="UP000199086">
    <property type="component" value="Unassembled WGS sequence"/>
</dbReference>
<dbReference type="CDD" id="cd06581">
    <property type="entry name" value="TM_PBP1_LivM_like"/>
    <property type="match status" value="1"/>
</dbReference>
<evidence type="ECO:0000313" key="8">
    <source>
        <dbReference type="EMBL" id="SDB96199.1"/>
    </source>
</evidence>
<feature type="region of interest" description="Disordered" evidence="6">
    <location>
        <begin position="1"/>
        <end position="39"/>
    </location>
</feature>
<dbReference type="PANTHER" id="PTHR30482">
    <property type="entry name" value="HIGH-AFFINITY BRANCHED-CHAIN AMINO ACID TRANSPORT SYSTEM PERMEASE"/>
    <property type="match status" value="1"/>
</dbReference>
<keyword evidence="9" id="KW-1185">Reference proteome</keyword>
<feature type="transmembrane region" description="Helical" evidence="7">
    <location>
        <begin position="205"/>
        <end position="223"/>
    </location>
</feature>
<feature type="transmembrane region" description="Helical" evidence="7">
    <location>
        <begin position="69"/>
        <end position="88"/>
    </location>
</feature>
<keyword evidence="2" id="KW-1003">Cell membrane</keyword>
<evidence type="ECO:0000256" key="4">
    <source>
        <dbReference type="ARBA" id="ARBA00022989"/>
    </source>
</evidence>